<proteinExistence type="predicted"/>
<evidence type="ECO:0000313" key="1">
    <source>
        <dbReference type="EMBL" id="KAK0644414.1"/>
    </source>
</evidence>
<organism evidence="1 2">
    <name type="scientific">Cercophora newfieldiana</name>
    <dbReference type="NCBI Taxonomy" id="92897"/>
    <lineage>
        <taxon>Eukaryota</taxon>
        <taxon>Fungi</taxon>
        <taxon>Dikarya</taxon>
        <taxon>Ascomycota</taxon>
        <taxon>Pezizomycotina</taxon>
        <taxon>Sordariomycetes</taxon>
        <taxon>Sordariomycetidae</taxon>
        <taxon>Sordariales</taxon>
        <taxon>Lasiosphaeriaceae</taxon>
        <taxon>Cercophora</taxon>
    </lineage>
</organism>
<dbReference type="PANTHER" id="PTHR24148:SF64">
    <property type="entry name" value="HETEROKARYON INCOMPATIBILITY DOMAIN-CONTAINING PROTEIN"/>
    <property type="match status" value="1"/>
</dbReference>
<dbReference type="PANTHER" id="PTHR24148">
    <property type="entry name" value="ANKYRIN REPEAT DOMAIN-CONTAINING PROTEIN 39 HOMOLOG-RELATED"/>
    <property type="match status" value="1"/>
</dbReference>
<dbReference type="EMBL" id="JAULSV010000005">
    <property type="protein sequence ID" value="KAK0644414.1"/>
    <property type="molecule type" value="Genomic_DNA"/>
</dbReference>
<keyword evidence="2" id="KW-1185">Reference proteome</keyword>
<sequence length="497" mass="56209">MRLFNLHAAKLIWLGNKILVYPPQDFDLADVTREVESWEWKNNMEDIEIMRRMFGKRGTAAAQQLLARPWFTRRWIIQEVGLAQQATIHCGRASIDARRLIACAHVLCEVNRLEDSIASVLIRCTLAGLRDLHGHLRAGTIQNILLVEWIQAFQLSDCSDDRDKVYALMGLLSGPEGFLSTEAQHGSPALGYKSGVEHVYQALATHTLEKHQKTGLLCLLRAAAAFPSRDVPGSRIPSWIPDWRAAGRGWVISSCKSSTRLVGHSPLSGQPRSKQVDNKSLSIGGWKYSTITSKVSGLSEHPRPETSTSEAMIHETIWKWWQFYEDNMLNTERGESPAAGRPSVRGQYDPWRAFLDCATKNCCRTWGSAYEDAFEFLIPTQSSNRPGLKDVELPQSQMTSEAEKELIYNNLFLVMQRRSLFCDSWGRTVNCPDDTEVGDVVVLLPRGQRPWILRPAQGFRNSESKIFTFIGDAYVPEVMGRKIFVEKLGDPEWFTIQ</sequence>
<dbReference type="Proteomes" id="UP001174936">
    <property type="component" value="Unassembled WGS sequence"/>
</dbReference>
<protein>
    <recommendedName>
        <fullName evidence="3">Heterokaryon incompatibility domain-containing protein</fullName>
    </recommendedName>
</protein>
<dbReference type="AlphaFoldDB" id="A0AA39Y1R7"/>
<gene>
    <name evidence="1" type="ORF">B0T16DRAFT_417644</name>
</gene>
<comment type="caution">
    <text evidence="1">The sequence shown here is derived from an EMBL/GenBank/DDBJ whole genome shotgun (WGS) entry which is preliminary data.</text>
</comment>
<dbReference type="InterPro" id="IPR052895">
    <property type="entry name" value="HetReg/Transcr_Mod"/>
</dbReference>
<reference evidence="1" key="1">
    <citation type="submission" date="2023-06" db="EMBL/GenBank/DDBJ databases">
        <title>Genome-scale phylogeny and comparative genomics of the fungal order Sordariales.</title>
        <authorList>
            <consortium name="Lawrence Berkeley National Laboratory"/>
            <person name="Hensen N."/>
            <person name="Bonometti L."/>
            <person name="Westerberg I."/>
            <person name="Brannstrom I.O."/>
            <person name="Guillou S."/>
            <person name="Cros-Aarteil S."/>
            <person name="Calhoun S."/>
            <person name="Haridas S."/>
            <person name="Kuo A."/>
            <person name="Mondo S."/>
            <person name="Pangilinan J."/>
            <person name="Riley R."/>
            <person name="Labutti K."/>
            <person name="Andreopoulos B."/>
            <person name="Lipzen A."/>
            <person name="Chen C."/>
            <person name="Yanf M."/>
            <person name="Daum C."/>
            <person name="Ng V."/>
            <person name="Clum A."/>
            <person name="Steindorff A."/>
            <person name="Ohm R."/>
            <person name="Martin F."/>
            <person name="Silar P."/>
            <person name="Natvig D."/>
            <person name="Lalanne C."/>
            <person name="Gautier V."/>
            <person name="Ament-Velasquez S.L."/>
            <person name="Kruys A."/>
            <person name="Hutchinson M.I."/>
            <person name="Powell A.J."/>
            <person name="Barry K."/>
            <person name="Miller A.N."/>
            <person name="Grigoriev I.V."/>
            <person name="Debuchy R."/>
            <person name="Gladieux P."/>
            <person name="Thoren M.H."/>
            <person name="Johannesson H."/>
        </authorList>
    </citation>
    <scope>NUCLEOTIDE SEQUENCE</scope>
    <source>
        <strain evidence="1">SMH2532-1</strain>
    </source>
</reference>
<accession>A0AA39Y1R7</accession>
<name>A0AA39Y1R7_9PEZI</name>
<evidence type="ECO:0000313" key="2">
    <source>
        <dbReference type="Proteomes" id="UP001174936"/>
    </source>
</evidence>
<evidence type="ECO:0008006" key="3">
    <source>
        <dbReference type="Google" id="ProtNLM"/>
    </source>
</evidence>